<accession>A0A9X7JVP4</accession>
<gene>
    <name evidence="1" type="ORF">B7P34_00895</name>
</gene>
<name>A0A9X7JVP4_9ACTN</name>
<protein>
    <submittedName>
        <fullName evidence="1">Uncharacterized protein</fullName>
    </submittedName>
</protein>
<dbReference type="EMBL" id="PXWG01000001">
    <property type="protein sequence ID" value="PSJ30598.1"/>
    <property type="molecule type" value="Genomic_DNA"/>
</dbReference>
<evidence type="ECO:0000313" key="1">
    <source>
        <dbReference type="EMBL" id="PSJ30598.1"/>
    </source>
</evidence>
<comment type="caution">
    <text evidence="1">The sequence shown here is derived from an EMBL/GenBank/DDBJ whole genome shotgun (WGS) entry which is preliminary data.</text>
</comment>
<sequence>MADLFELTLTLDLLDSLSEEELTELRWHLGLGPEPDTLRIVTNFPFVVEDEHGEPVVEDHPEPLLGRHDEADKTGGVLVSALIRRQDTRSGAWALTSRQEIHPDDFERTGELLSWLATKAVDAHRRFDDGDVHLGWIRFCEEMQPNPLVVRDGAVVWPS</sequence>
<evidence type="ECO:0000313" key="2">
    <source>
        <dbReference type="Proteomes" id="UP000242427"/>
    </source>
</evidence>
<dbReference type="AlphaFoldDB" id="A0A9X7JVP4"/>
<dbReference type="RefSeq" id="WP_106673792.1">
    <property type="nucleotide sequence ID" value="NZ_PXWG01000001.1"/>
</dbReference>
<dbReference type="OrthoDB" id="4171745at2"/>
<keyword evidence="2" id="KW-1185">Reference proteome</keyword>
<organism evidence="1 2">
    <name type="scientific">Streptosporangium nondiastaticum</name>
    <dbReference type="NCBI Taxonomy" id="35764"/>
    <lineage>
        <taxon>Bacteria</taxon>
        <taxon>Bacillati</taxon>
        <taxon>Actinomycetota</taxon>
        <taxon>Actinomycetes</taxon>
        <taxon>Streptosporangiales</taxon>
        <taxon>Streptosporangiaceae</taxon>
        <taxon>Streptosporangium</taxon>
    </lineage>
</organism>
<proteinExistence type="predicted"/>
<reference evidence="1 2" key="1">
    <citation type="submission" date="2018-03" db="EMBL/GenBank/DDBJ databases">
        <title>Chitinolytic properties of Streptosporangium nondiastaticum TBG75A20.</title>
        <authorList>
            <person name="Gayathri V."/>
            <person name="Shiburaj S."/>
        </authorList>
    </citation>
    <scope>NUCLEOTIDE SEQUENCE [LARGE SCALE GENOMIC DNA]</scope>
    <source>
        <strain evidence="1 2">TBG75A20</strain>
    </source>
</reference>
<dbReference type="Proteomes" id="UP000242427">
    <property type="component" value="Unassembled WGS sequence"/>
</dbReference>